<feature type="chain" id="PRO_5031126118" evidence="1">
    <location>
        <begin position="17"/>
        <end position="164"/>
    </location>
</feature>
<accession>A0A7T8HER3</accession>
<keyword evidence="3" id="KW-0489">Methyltransferase</keyword>
<organism evidence="3 4">
    <name type="scientific">Caligus rogercresseyi</name>
    <name type="common">Sea louse</name>
    <dbReference type="NCBI Taxonomy" id="217165"/>
    <lineage>
        <taxon>Eukaryota</taxon>
        <taxon>Metazoa</taxon>
        <taxon>Ecdysozoa</taxon>
        <taxon>Arthropoda</taxon>
        <taxon>Crustacea</taxon>
        <taxon>Multicrustacea</taxon>
        <taxon>Hexanauplia</taxon>
        <taxon>Copepoda</taxon>
        <taxon>Siphonostomatoida</taxon>
        <taxon>Caligidae</taxon>
        <taxon>Caligus</taxon>
    </lineage>
</organism>
<keyword evidence="3" id="KW-0808">Transferase</keyword>
<feature type="signal peptide" evidence="1">
    <location>
        <begin position="1"/>
        <end position="16"/>
    </location>
</feature>
<keyword evidence="1" id="KW-0732">Signal</keyword>
<dbReference type="PANTHER" id="PTHR12977">
    <property type="entry name" value="SUPPRESSOR OF VARIEGATION 4-20-RELATED"/>
    <property type="match status" value="1"/>
</dbReference>
<dbReference type="InterPro" id="IPR039977">
    <property type="entry name" value="Suv4-20/Set9"/>
</dbReference>
<dbReference type="OrthoDB" id="6627536at2759"/>
<evidence type="ECO:0000259" key="2">
    <source>
        <dbReference type="PROSITE" id="PS50280"/>
    </source>
</evidence>
<gene>
    <name evidence="3" type="ORF">FKW44_009044</name>
</gene>
<dbReference type="InterPro" id="IPR001214">
    <property type="entry name" value="SET_dom"/>
</dbReference>
<dbReference type="PROSITE" id="PS50280">
    <property type="entry name" value="SET"/>
    <property type="match status" value="1"/>
</dbReference>
<dbReference type="AlphaFoldDB" id="A0A7T8HER3"/>
<keyword evidence="4" id="KW-1185">Reference proteome</keyword>
<dbReference type="EMBL" id="CP045895">
    <property type="protein sequence ID" value="QQP48664.1"/>
    <property type="molecule type" value="Genomic_DNA"/>
</dbReference>
<dbReference type="Proteomes" id="UP000595437">
    <property type="component" value="Chromosome 6"/>
</dbReference>
<reference evidence="4" key="1">
    <citation type="submission" date="2021-01" db="EMBL/GenBank/DDBJ databases">
        <title>Caligus Genome Assembly.</title>
        <authorList>
            <person name="Gallardo-Escarate C."/>
        </authorList>
    </citation>
    <scope>NUCLEOTIDE SEQUENCE [LARGE SCALE GENOMIC DNA]</scope>
</reference>
<dbReference type="GO" id="GO:0042799">
    <property type="term" value="F:histone H4K20 methyltransferase activity"/>
    <property type="evidence" value="ECO:0007669"/>
    <property type="project" value="TreeGrafter"/>
</dbReference>
<dbReference type="SUPFAM" id="SSF82199">
    <property type="entry name" value="SET domain"/>
    <property type="match status" value="1"/>
</dbReference>
<dbReference type="SMART" id="SM00317">
    <property type="entry name" value="SET"/>
    <property type="match status" value="1"/>
</dbReference>
<name>A0A7T8HER3_CALRO</name>
<evidence type="ECO:0000313" key="4">
    <source>
        <dbReference type="Proteomes" id="UP000595437"/>
    </source>
</evidence>
<proteinExistence type="predicted"/>
<feature type="non-terminal residue" evidence="3">
    <location>
        <position position="164"/>
    </location>
</feature>
<dbReference type="Pfam" id="PF00856">
    <property type="entry name" value="SET"/>
    <property type="match status" value="1"/>
</dbReference>
<dbReference type="Gene3D" id="2.170.270.10">
    <property type="entry name" value="SET domain"/>
    <property type="match status" value="1"/>
</dbReference>
<dbReference type="GO" id="GO:0005634">
    <property type="term" value="C:nucleus"/>
    <property type="evidence" value="ECO:0007669"/>
    <property type="project" value="TreeGrafter"/>
</dbReference>
<evidence type="ECO:0000256" key="1">
    <source>
        <dbReference type="SAM" id="SignalP"/>
    </source>
</evidence>
<dbReference type="GO" id="GO:0032259">
    <property type="term" value="P:methylation"/>
    <property type="evidence" value="ECO:0007669"/>
    <property type="project" value="UniProtKB-KW"/>
</dbReference>
<feature type="domain" description="SET" evidence="2">
    <location>
        <begin position="23"/>
        <end position="139"/>
    </location>
</feature>
<evidence type="ECO:0000313" key="3">
    <source>
        <dbReference type="EMBL" id="QQP48664.1"/>
    </source>
</evidence>
<dbReference type="FunFam" id="2.170.270.10:FF:000006">
    <property type="entry name" value="Histone-lysine N-methyltransferase"/>
    <property type="match status" value="1"/>
</dbReference>
<dbReference type="PANTHER" id="PTHR12977:SF4">
    <property type="entry name" value="HISTONE-LYSINE N-METHYLTRANSFERASE KMT5B"/>
    <property type="match status" value="1"/>
</dbReference>
<dbReference type="InterPro" id="IPR046341">
    <property type="entry name" value="SET_dom_sf"/>
</dbReference>
<protein>
    <submittedName>
        <fullName evidence="3">Histone-lysine N-methyltransferase</fullName>
    </submittedName>
</protein>
<sequence>MICIIIIPVLLDISLSAYVDRKSGFIISPCHRYSLEGQMGAKICSTKSWSKGDQITFLIGCIAELSEAEENVLLVPGKNDFSVMYSCRKNCAQLWLGSAAYINHDCRPNCKFVATGRDRACVKVLRDIAPGDEIMCMYGEDFFGDKNCYCECETCERYVYMETH</sequence>